<proteinExistence type="predicted"/>
<reference evidence="2" key="1">
    <citation type="submission" date="2018-06" db="EMBL/GenBank/DDBJ databases">
        <authorList>
            <person name="Zhirakovskaya E."/>
        </authorList>
    </citation>
    <scope>NUCLEOTIDE SEQUENCE</scope>
</reference>
<keyword evidence="1" id="KW-1133">Transmembrane helix</keyword>
<evidence type="ECO:0000313" key="2">
    <source>
        <dbReference type="EMBL" id="VAV94435.1"/>
    </source>
</evidence>
<feature type="transmembrane region" description="Helical" evidence="1">
    <location>
        <begin position="34"/>
        <end position="52"/>
    </location>
</feature>
<dbReference type="EMBL" id="UOEK01000060">
    <property type="protein sequence ID" value="VAV94435.1"/>
    <property type="molecule type" value="Genomic_DNA"/>
</dbReference>
<sequence>TLPNADSASAQALFEAITNSPRADRSRVRRRRRIIALAVLAALLAAATWVALTRDVTAVGVACYATMDLDGDRVGVAPAVAPTVDLCVAPWEEGPLTNPDVARGQVPPLTGCVTAQGILAVLPTDDPTICESLGLATPSPSQQPDRLDSIAQTEAEIVDYIAGEECVAPGEAEVRIRSILDDNGLKDWAITRQPTRADRPCTSIAFDTEAKTVILVPYPLRP</sequence>
<keyword evidence="1" id="KW-0472">Membrane</keyword>
<protein>
    <submittedName>
        <fullName evidence="2">Uncharacterized protein</fullName>
    </submittedName>
</protein>
<keyword evidence="1" id="KW-0812">Transmembrane</keyword>
<feature type="non-terminal residue" evidence="2">
    <location>
        <position position="1"/>
    </location>
</feature>
<dbReference type="AlphaFoldDB" id="A0A3B0SHL8"/>
<evidence type="ECO:0000256" key="1">
    <source>
        <dbReference type="SAM" id="Phobius"/>
    </source>
</evidence>
<name>A0A3B0SHL8_9ZZZZ</name>
<accession>A0A3B0SHL8</accession>
<gene>
    <name evidence="2" type="ORF">MNBD_ACTINO02-372</name>
</gene>
<organism evidence="2">
    <name type="scientific">hydrothermal vent metagenome</name>
    <dbReference type="NCBI Taxonomy" id="652676"/>
    <lineage>
        <taxon>unclassified sequences</taxon>
        <taxon>metagenomes</taxon>
        <taxon>ecological metagenomes</taxon>
    </lineage>
</organism>